<evidence type="ECO:0000313" key="2">
    <source>
        <dbReference type="EMBL" id="NIH82390.1"/>
    </source>
</evidence>
<dbReference type="InterPro" id="IPR038332">
    <property type="entry name" value="PPE_sf"/>
</dbReference>
<keyword evidence="3" id="KW-1185">Reference proteome</keyword>
<feature type="compositionally biased region" description="Gly residues" evidence="1">
    <location>
        <begin position="355"/>
        <end position="389"/>
    </location>
</feature>
<proteinExistence type="predicted"/>
<comment type="caution">
    <text evidence="2">The sequence shown here is derived from an EMBL/GenBank/DDBJ whole genome shotgun (WGS) entry which is preliminary data.</text>
</comment>
<gene>
    <name evidence="2" type="ORF">FHX46_004920</name>
</gene>
<dbReference type="Gene3D" id="1.20.1260.20">
    <property type="entry name" value="PPE superfamily"/>
    <property type="match status" value="1"/>
</dbReference>
<dbReference type="RefSeq" id="WP_167119515.1">
    <property type="nucleotide sequence ID" value="NZ_JAANOU010000001.1"/>
</dbReference>
<organism evidence="2 3">
    <name type="scientific">Amycolatopsis viridis</name>
    <dbReference type="NCBI Taxonomy" id="185678"/>
    <lineage>
        <taxon>Bacteria</taxon>
        <taxon>Bacillati</taxon>
        <taxon>Actinomycetota</taxon>
        <taxon>Actinomycetes</taxon>
        <taxon>Pseudonocardiales</taxon>
        <taxon>Pseudonocardiaceae</taxon>
        <taxon>Amycolatopsis</taxon>
    </lineage>
</organism>
<feature type="region of interest" description="Disordered" evidence="1">
    <location>
        <begin position="309"/>
        <end position="481"/>
    </location>
</feature>
<name>A0ABX0T3B0_9PSEU</name>
<sequence length="481" mass="47707">MTQPDSGYSRRRYEAEVYAETAGKSAGKFFHTDPAAVAGKYSNKSAEIYTTKLQAEGGGYRDGLAPSDIQYESIPHQQLAEMVKAASPEEVDEQGVIVNDLGNAFGEMATTLRQGVAKEQAGWQGNGASSAFGYFTTLAGWADTSRDAAFLSANRYSQTSAALVDARNKMPEPAGRTVEESVAAARQQLLSGNWEAASATMNDMQNQAALQHEAQQQAAAVLAQRDVMLHSGGSTQPVYATPTAPADTGERTAPQFAAGDHTVAAHAGGVGPMGGPAGTARTTAGIAPPSVPLPAGAGLATGAGPAGGWADAGGGWGRSPAPTVPGGAAASAGAGMVPVPPGQAEQNRTSPRPGSGAGRAGSSPYGGGGGGGGGRAPGGGAGGRLGGAAGAERVPGRRAGIGEPGARAAAESAGSGRTGAAGKAGTSGAPGMGPAGGKKQDEDKDHERAAYLLEDDPDSIFGLDGATDEYGNRITPPVIGG</sequence>
<evidence type="ECO:0000313" key="3">
    <source>
        <dbReference type="Proteomes" id="UP000754495"/>
    </source>
</evidence>
<feature type="compositionally biased region" description="Low complexity" evidence="1">
    <location>
        <begin position="320"/>
        <end position="337"/>
    </location>
</feature>
<dbReference type="EMBL" id="JAANOU010000001">
    <property type="protein sequence ID" value="NIH82390.1"/>
    <property type="molecule type" value="Genomic_DNA"/>
</dbReference>
<evidence type="ECO:0008006" key="4">
    <source>
        <dbReference type="Google" id="ProtNLM"/>
    </source>
</evidence>
<protein>
    <recommendedName>
        <fullName evidence="4">PPE family protein</fullName>
    </recommendedName>
</protein>
<evidence type="ECO:0000256" key="1">
    <source>
        <dbReference type="SAM" id="MobiDB-lite"/>
    </source>
</evidence>
<feature type="compositionally biased region" description="Basic and acidic residues" evidence="1">
    <location>
        <begin position="438"/>
        <end position="449"/>
    </location>
</feature>
<dbReference type="Proteomes" id="UP000754495">
    <property type="component" value="Unassembled WGS sequence"/>
</dbReference>
<reference evidence="2 3" key="1">
    <citation type="submission" date="2020-03" db="EMBL/GenBank/DDBJ databases">
        <title>Sequencing the genomes of 1000 actinobacteria strains.</title>
        <authorList>
            <person name="Klenk H.-P."/>
        </authorList>
    </citation>
    <scope>NUCLEOTIDE SEQUENCE [LARGE SCALE GENOMIC DNA]</scope>
    <source>
        <strain evidence="2 3">DSM 45668</strain>
    </source>
</reference>
<feature type="compositionally biased region" description="Low complexity" evidence="1">
    <location>
        <begin position="404"/>
        <end position="427"/>
    </location>
</feature>
<accession>A0ABX0T3B0</accession>